<proteinExistence type="predicted"/>
<organism evidence="2 3">
    <name type="scientific">Gulo gulo</name>
    <name type="common">Wolverine</name>
    <name type="synonym">Gluton</name>
    <dbReference type="NCBI Taxonomy" id="48420"/>
    <lineage>
        <taxon>Eukaryota</taxon>
        <taxon>Metazoa</taxon>
        <taxon>Chordata</taxon>
        <taxon>Craniata</taxon>
        <taxon>Vertebrata</taxon>
        <taxon>Euteleostomi</taxon>
        <taxon>Mammalia</taxon>
        <taxon>Eutheria</taxon>
        <taxon>Laurasiatheria</taxon>
        <taxon>Carnivora</taxon>
        <taxon>Caniformia</taxon>
        <taxon>Musteloidea</taxon>
        <taxon>Mustelidae</taxon>
        <taxon>Guloninae</taxon>
        <taxon>Gulo</taxon>
    </lineage>
</organism>
<dbReference type="Proteomes" id="UP000269945">
    <property type="component" value="Unassembled WGS sequence"/>
</dbReference>
<protein>
    <submittedName>
        <fullName evidence="2">Uncharacterized protein</fullName>
    </submittedName>
</protein>
<feature type="region of interest" description="Disordered" evidence="1">
    <location>
        <begin position="1"/>
        <end position="21"/>
    </location>
</feature>
<name>A0A9X9LKK4_GULGU</name>
<dbReference type="AlphaFoldDB" id="A0A9X9LKK4"/>
<comment type="caution">
    <text evidence="2">The sequence shown here is derived from an EMBL/GenBank/DDBJ whole genome shotgun (WGS) entry which is preliminary data.</text>
</comment>
<sequence length="58" mass="6162">MRRNSVTPLASPEPTKKPRINSFEEHVASTSAALPNCLPPEVPAQLPGQPLLGKACLT</sequence>
<evidence type="ECO:0000313" key="2">
    <source>
        <dbReference type="EMBL" id="VCW70458.1"/>
    </source>
</evidence>
<evidence type="ECO:0000256" key="1">
    <source>
        <dbReference type="SAM" id="MobiDB-lite"/>
    </source>
</evidence>
<evidence type="ECO:0000313" key="3">
    <source>
        <dbReference type="Proteomes" id="UP000269945"/>
    </source>
</evidence>
<dbReference type="EMBL" id="CYRY02005937">
    <property type="protein sequence ID" value="VCW70458.1"/>
    <property type="molecule type" value="Genomic_DNA"/>
</dbReference>
<accession>A0A9X9LKK4</accession>
<keyword evidence="3" id="KW-1185">Reference proteome</keyword>
<gene>
    <name evidence="2" type="ORF">BN2614_LOCUS2</name>
</gene>
<reference evidence="2 3" key="1">
    <citation type="submission" date="2018-10" db="EMBL/GenBank/DDBJ databases">
        <authorList>
            <person name="Ekblom R."/>
            <person name="Jareborg N."/>
        </authorList>
    </citation>
    <scope>NUCLEOTIDE SEQUENCE [LARGE SCALE GENOMIC DNA]</scope>
    <source>
        <tissue evidence="2">Muscle</tissue>
    </source>
</reference>